<sequence>MTADRTDTDDLDHPLFARLYRAFDPIDRRTFGPHRRDLASDLAGRVVDLGAGDGAMFPYVVAGPRGTARTVDDSTGAESSLEYHAVEPDRTMRRRARSRAADVGLTVSFHDARAEALPFEDDSVDVVVSSLVFCSVDDPDAARSELARVLRPGGEVRFLEHVGGSGRYRTLQNAVTPVWKRVAGGCHLNRDTAAQFDADARFETVECVDTGVRTYPAAPVVRGQLRLADA</sequence>
<dbReference type="Pfam" id="PF08241">
    <property type="entry name" value="Methyltransf_11"/>
    <property type="match status" value="1"/>
</dbReference>
<dbReference type="SUPFAM" id="SSF53335">
    <property type="entry name" value="S-adenosyl-L-methionine-dependent methyltransferases"/>
    <property type="match status" value="1"/>
</dbReference>
<name>A0ABD5NLI6_9EURY</name>
<dbReference type="GeneID" id="73903320"/>
<dbReference type="EMBL" id="JBHSAQ010000002">
    <property type="protein sequence ID" value="MFC3957939.1"/>
    <property type="molecule type" value="Genomic_DNA"/>
</dbReference>
<evidence type="ECO:0000259" key="1">
    <source>
        <dbReference type="Pfam" id="PF08241"/>
    </source>
</evidence>
<dbReference type="EC" id="2.1.1.-" evidence="2"/>
<organism evidence="2 3">
    <name type="scientific">Halovivax cerinus</name>
    <dbReference type="NCBI Taxonomy" id="1487865"/>
    <lineage>
        <taxon>Archaea</taxon>
        <taxon>Methanobacteriati</taxon>
        <taxon>Methanobacteriota</taxon>
        <taxon>Stenosarchaea group</taxon>
        <taxon>Halobacteria</taxon>
        <taxon>Halobacteriales</taxon>
        <taxon>Natrialbaceae</taxon>
        <taxon>Halovivax</taxon>
    </lineage>
</organism>
<proteinExistence type="predicted"/>
<keyword evidence="2" id="KW-0489">Methyltransferase</keyword>
<comment type="caution">
    <text evidence="2">The sequence shown here is derived from an EMBL/GenBank/DDBJ whole genome shotgun (WGS) entry which is preliminary data.</text>
</comment>
<evidence type="ECO:0000313" key="2">
    <source>
        <dbReference type="EMBL" id="MFC3957939.1"/>
    </source>
</evidence>
<dbReference type="InterPro" id="IPR029063">
    <property type="entry name" value="SAM-dependent_MTases_sf"/>
</dbReference>
<dbReference type="GO" id="GO:0008168">
    <property type="term" value="F:methyltransferase activity"/>
    <property type="evidence" value="ECO:0007669"/>
    <property type="project" value="UniProtKB-KW"/>
</dbReference>
<dbReference type="InterPro" id="IPR052356">
    <property type="entry name" value="Thiol_S-MT"/>
</dbReference>
<dbReference type="RefSeq" id="WP_256530629.1">
    <property type="nucleotide sequence ID" value="NZ_CP101824.1"/>
</dbReference>
<dbReference type="AlphaFoldDB" id="A0ABD5NLI6"/>
<dbReference type="Gene3D" id="3.40.50.150">
    <property type="entry name" value="Vaccinia Virus protein VP39"/>
    <property type="match status" value="1"/>
</dbReference>
<dbReference type="Proteomes" id="UP001595846">
    <property type="component" value="Unassembled WGS sequence"/>
</dbReference>
<feature type="domain" description="Methyltransferase type 11" evidence="1">
    <location>
        <begin position="81"/>
        <end position="156"/>
    </location>
</feature>
<keyword evidence="3" id="KW-1185">Reference proteome</keyword>
<accession>A0ABD5NLI6</accession>
<keyword evidence="2" id="KW-0808">Transferase</keyword>
<dbReference type="GO" id="GO:0032259">
    <property type="term" value="P:methylation"/>
    <property type="evidence" value="ECO:0007669"/>
    <property type="project" value="UniProtKB-KW"/>
</dbReference>
<protein>
    <submittedName>
        <fullName evidence="2">Class I SAM-dependent methyltransferase</fullName>
        <ecNumber evidence="2">2.1.1.-</ecNumber>
    </submittedName>
</protein>
<dbReference type="InterPro" id="IPR013216">
    <property type="entry name" value="Methyltransf_11"/>
</dbReference>
<evidence type="ECO:0000313" key="3">
    <source>
        <dbReference type="Proteomes" id="UP001595846"/>
    </source>
</evidence>
<reference evidence="2 3" key="1">
    <citation type="journal article" date="2019" name="Int. J. Syst. Evol. Microbiol.">
        <title>The Global Catalogue of Microorganisms (GCM) 10K type strain sequencing project: providing services to taxonomists for standard genome sequencing and annotation.</title>
        <authorList>
            <consortium name="The Broad Institute Genomics Platform"/>
            <consortium name="The Broad Institute Genome Sequencing Center for Infectious Disease"/>
            <person name="Wu L."/>
            <person name="Ma J."/>
        </authorList>
    </citation>
    <scope>NUCLEOTIDE SEQUENCE [LARGE SCALE GENOMIC DNA]</scope>
    <source>
        <strain evidence="2 3">IBRC-M 10256</strain>
    </source>
</reference>
<dbReference type="PANTHER" id="PTHR45036">
    <property type="entry name" value="METHYLTRANSFERASE LIKE 7B"/>
    <property type="match status" value="1"/>
</dbReference>
<gene>
    <name evidence="2" type="ORF">ACFOUR_06080</name>
</gene>
<dbReference type="PANTHER" id="PTHR45036:SF1">
    <property type="entry name" value="METHYLTRANSFERASE LIKE 7A"/>
    <property type="match status" value="1"/>
</dbReference>